<dbReference type="Proteomes" id="UP000018144">
    <property type="component" value="Unassembled WGS sequence"/>
</dbReference>
<keyword evidence="1" id="KW-0812">Transmembrane</keyword>
<evidence type="ECO:0000313" key="3">
    <source>
        <dbReference type="Proteomes" id="UP000018144"/>
    </source>
</evidence>
<dbReference type="OMA" id="FMVASNC"/>
<gene>
    <name evidence="2" type="ORF">PCON_07738</name>
</gene>
<keyword evidence="3" id="KW-1185">Reference proteome</keyword>
<dbReference type="EMBL" id="HF935393">
    <property type="protein sequence ID" value="CCX29941.1"/>
    <property type="molecule type" value="Genomic_DNA"/>
</dbReference>
<reference evidence="2 3" key="1">
    <citation type="journal article" date="2013" name="PLoS Genet.">
        <title>The genome and development-dependent transcriptomes of Pyronema confluens: a window into fungal evolution.</title>
        <authorList>
            <person name="Traeger S."/>
            <person name="Altegoer F."/>
            <person name="Freitag M."/>
            <person name="Gabaldon T."/>
            <person name="Kempken F."/>
            <person name="Kumar A."/>
            <person name="Marcet-Houben M."/>
            <person name="Poggeler S."/>
            <person name="Stajich J.E."/>
            <person name="Nowrousian M."/>
        </authorList>
    </citation>
    <scope>NUCLEOTIDE SEQUENCE [LARGE SCALE GENOMIC DNA]</scope>
    <source>
        <strain evidence="3">CBS 100304</strain>
        <tissue evidence="2">Vegetative mycelium</tissue>
    </source>
</reference>
<dbReference type="AlphaFoldDB" id="U4LRM3"/>
<organism evidence="2 3">
    <name type="scientific">Pyronema omphalodes (strain CBS 100304)</name>
    <name type="common">Pyronema confluens</name>
    <dbReference type="NCBI Taxonomy" id="1076935"/>
    <lineage>
        <taxon>Eukaryota</taxon>
        <taxon>Fungi</taxon>
        <taxon>Dikarya</taxon>
        <taxon>Ascomycota</taxon>
        <taxon>Pezizomycotina</taxon>
        <taxon>Pezizomycetes</taxon>
        <taxon>Pezizales</taxon>
        <taxon>Pyronemataceae</taxon>
        <taxon>Pyronema</taxon>
    </lineage>
</organism>
<accession>U4LRM3</accession>
<evidence type="ECO:0000256" key="1">
    <source>
        <dbReference type="SAM" id="Phobius"/>
    </source>
</evidence>
<dbReference type="OrthoDB" id="5417811at2759"/>
<protein>
    <submittedName>
        <fullName evidence="2">Uncharacterized protein</fullName>
    </submittedName>
</protein>
<evidence type="ECO:0000313" key="2">
    <source>
        <dbReference type="EMBL" id="CCX29941.1"/>
    </source>
</evidence>
<feature type="transmembrane region" description="Helical" evidence="1">
    <location>
        <begin position="57"/>
        <end position="77"/>
    </location>
</feature>
<proteinExistence type="predicted"/>
<sequence length="246" mass="27984">MAEITHSVRQLQAGQLQETRIMDVEAQFARPTQRRTVQRQKKWWWQKPRWKGLQNRLVTAVIAGIMCTLLLSIYLGMALTPALHLRQEWHFLMILIILVTTLFFCHSLVRICIDLTANERARRGSGGSFSRVPSIAGPHGYAVPREPIRINTQNPDMEGLKEPPPVYGLWRCSVRVNPNEFYWVKRQSAGAMATSPTSPVTGRRYQTRPPSYISDDGVSYVVNAVPEIRAPEPPLPPHPSEVRRLA</sequence>
<keyword evidence="1" id="KW-0472">Membrane</keyword>
<feature type="transmembrane region" description="Helical" evidence="1">
    <location>
        <begin position="89"/>
        <end position="113"/>
    </location>
</feature>
<keyword evidence="1" id="KW-1133">Transmembrane helix</keyword>
<dbReference type="eggNOG" id="ENOG502S8TD">
    <property type="taxonomic scope" value="Eukaryota"/>
</dbReference>
<name>U4LRM3_PYROM</name>